<dbReference type="RefSeq" id="WP_380136744.1">
    <property type="nucleotide sequence ID" value="NZ_JBHLUI010000008.1"/>
</dbReference>
<dbReference type="Pfam" id="PF05119">
    <property type="entry name" value="Terminase_4"/>
    <property type="match status" value="1"/>
</dbReference>
<feature type="region of interest" description="Disordered" evidence="1">
    <location>
        <begin position="1"/>
        <end position="44"/>
    </location>
</feature>
<dbReference type="InterPro" id="IPR006448">
    <property type="entry name" value="Phage_term_ssu_P27"/>
</dbReference>
<evidence type="ECO:0000256" key="1">
    <source>
        <dbReference type="SAM" id="MobiDB-lite"/>
    </source>
</evidence>
<reference evidence="2 3" key="1">
    <citation type="submission" date="2024-09" db="EMBL/GenBank/DDBJ databases">
        <authorList>
            <person name="Sun Q."/>
            <person name="Mori K."/>
        </authorList>
    </citation>
    <scope>NUCLEOTIDE SEQUENCE [LARGE SCALE GENOMIC DNA]</scope>
    <source>
        <strain evidence="2 3">TISTR 1856</strain>
    </source>
</reference>
<feature type="compositionally biased region" description="Basic and acidic residues" evidence="1">
    <location>
        <begin position="1"/>
        <end position="23"/>
    </location>
</feature>
<evidence type="ECO:0000313" key="2">
    <source>
        <dbReference type="EMBL" id="MFB9378586.1"/>
    </source>
</evidence>
<comment type="caution">
    <text evidence="2">The sequence shown here is derived from an EMBL/GenBank/DDBJ whole genome shotgun (WGS) entry which is preliminary data.</text>
</comment>
<dbReference type="Proteomes" id="UP001589748">
    <property type="component" value="Unassembled WGS sequence"/>
</dbReference>
<dbReference type="EMBL" id="JBHMDM010000007">
    <property type="protein sequence ID" value="MFB9378586.1"/>
    <property type="molecule type" value="Genomic_DNA"/>
</dbReference>
<name>A0ABV5LWX1_9ACTN</name>
<sequence>MPGRKPVEQKRRTGRAPGKDSAGRDLPGGGNVRALPGADGVPPCPPSLVDGGAGAARWEKLWREAKDWLAPGTDWHLLVRLCEAEDLRAGMREALAETGFFVMGSMGQQRPNPLIDKLRLHDAEILRMERECGLTPAARGALGVGEVGGDKPASPLDEILRQAASRGRKSG</sequence>
<proteinExistence type="predicted"/>
<organism evidence="2 3">
    <name type="scientific">Kineococcus gynurae</name>
    <dbReference type="NCBI Taxonomy" id="452979"/>
    <lineage>
        <taxon>Bacteria</taxon>
        <taxon>Bacillati</taxon>
        <taxon>Actinomycetota</taxon>
        <taxon>Actinomycetes</taxon>
        <taxon>Kineosporiales</taxon>
        <taxon>Kineosporiaceae</taxon>
        <taxon>Kineococcus</taxon>
    </lineage>
</organism>
<keyword evidence="3" id="KW-1185">Reference proteome</keyword>
<protein>
    <submittedName>
        <fullName evidence="2">P27 family phage terminase small subunit</fullName>
    </submittedName>
</protein>
<gene>
    <name evidence="2" type="ORF">ACFFVI_16610</name>
</gene>
<evidence type="ECO:0000313" key="3">
    <source>
        <dbReference type="Proteomes" id="UP001589748"/>
    </source>
</evidence>
<accession>A0ABV5LWX1</accession>